<dbReference type="Proteomes" id="UP000245783">
    <property type="component" value="Unassembled WGS sequence"/>
</dbReference>
<dbReference type="RefSeq" id="XP_025365816.1">
    <property type="nucleotide sequence ID" value="XM_025510009.1"/>
</dbReference>
<feature type="region of interest" description="Disordered" evidence="1">
    <location>
        <begin position="40"/>
        <end position="72"/>
    </location>
</feature>
<feature type="compositionally biased region" description="Polar residues" evidence="1">
    <location>
        <begin position="63"/>
        <end position="72"/>
    </location>
</feature>
<feature type="region of interest" description="Disordered" evidence="1">
    <location>
        <begin position="1"/>
        <end position="21"/>
    </location>
</feature>
<dbReference type="InParanoid" id="A0A316VM63"/>
<sequence>MTAASASSSSTNIHTSPHPPLHLPRVTLPTFLFAPLHSTSTSAFTTPSSPRLNKPILHPPPSESTVSTRSRATPLSLAQVRDQAYALAAGLLDDKVAQSFGLKEGLSKGDTVALFSANQVSP</sequence>
<evidence type="ECO:0000256" key="1">
    <source>
        <dbReference type="SAM" id="MobiDB-lite"/>
    </source>
</evidence>
<dbReference type="GeneID" id="37031879"/>
<dbReference type="EMBL" id="KZ819577">
    <property type="protein sequence ID" value="PWN38656.1"/>
    <property type="molecule type" value="Genomic_DNA"/>
</dbReference>
<reference evidence="2 3" key="1">
    <citation type="journal article" date="2018" name="Mol. Biol. Evol.">
        <title>Broad Genomic Sampling Reveals a Smut Pathogenic Ancestry of the Fungal Clade Ustilaginomycotina.</title>
        <authorList>
            <person name="Kijpornyongpan T."/>
            <person name="Mondo S.J."/>
            <person name="Barry K."/>
            <person name="Sandor L."/>
            <person name="Lee J."/>
            <person name="Lipzen A."/>
            <person name="Pangilinan J."/>
            <person name="LaButti K."/>
            <person name="Hainaut M."/>
            <person name="Henrissat B."/>
            <person name="Grigoriev I.V."/>
            <person name="Spatafora J.W."/>
            <person name="Aime M.C."/>
        </authorList>
    </citation>
    <scope>NUCLEOTIDE SEQUENCE [LARGE SCALE GENOMIC DNA]</scope>
    <source>
        <strain evidence="2 3">MCA 4658</strain>
    </source>
</reference>
<gene>
    <name evidence="2" type="ORF">IE81DRAFT_101160</name>
</gene>
<feature type="compositionally biased region" description="Low complexity" evidence="1">
    <location>
        <begin position="1"/>
        <end position="10"/>
    </location>
</feature>
<feature type="compositionally biased region" description="Low complexity" evidence="1">
    <location>
        <begin position="40"/>
        <end position="50"/>
    </location>
</feature>
<evidence type="ECO:0000313" key="3">
    <source>
        <dbReference type="Proteomes" id="UP000245783"/>
    </source>
</evidence>
<dbReference type="AlphaFoldDB" id="A0A316VM63"/>
<evidence type="ECO:0000313" key="2">
    <source>
        <dbReference type="EMBL" id="PWN38656.1"/>
    </source>
</evidence>
<protein>
    <recommendedName>
        <fullName evidence="4">AMP-dependent synthetase/ligase domain-containing protein</fullName>
    </recommendedName>
</protein>
<proteinExistence type="predicted"/>
<keyword evidence="3" id="KW-1185">Reference proteome</keyword>
<organism evidence="2 3">
    <name type="scientific">Ceraceosorus guamensis</name>
    <dbReference type="NCBI Taxonomy" id="1522189"/>
    <lineage>
        <taxon>Eukaryota</taxon>
        <taxon>Fungi</taxon>
        <taxon>Dikarya</taxon>
        <taxon>Basidiomycota</taxon>
        <taxon>Ustilaginomycotina</taxon>
        <taxon>Exobasidiomycetes</taxon>
        <taxon>Ceraceosorales</taxon>
        <taxon>Ceraceosoraceae</taxon>
        <taxon>Ceraceosorus</taxon>
    </lineage>
</organism>
<evidence type="ECO:0008006" key="4">
    <source>
        <dbReference type="Google" id="ProtNLM"/>
    </source>
</evidence>
<name>A0A316VM63_9BASI</name>
<accession>A0A316VM63</accession>